<dbReference type="CDD" id="cd06225">
    <property type="entry name" value="HAMP"/>
    <property type="match status" value="1"/>
</dbReference>
<evidence type="ECO:0000259" key="4">
    <source>
        <dbReference type="PROSITE" id="PS50885"/>
    </source>
</evidence>
<evidence type="ECO:0000256" key="3">
    <source>
        <dbReference type="ARBA" id="ARBA00023136"/>
    </source>
</evidence>
<keyword evidence="2" id="KW-1003">Cell membrane</keyword>
<reference evidence="5 6" key="1">
    <citation type="submission" date="2023-10" db="EMBL/GenBank/DDBJ databases">
        <title>Virgibacillus soli CC-YMP-6 genome.</title>
        <authorList>
            <person name="Miliotis G."/>
            <person name="Sengupta P."/>
            <person name="Hameed A."/>
            <person name="Chuvochina M."/>
            <person name="Mcdonagh F."/>
            <person name="Simpson A.C."/>
            <person name="Singh N.K."/>
            <person name="Rekha P.D."/>
            <person name="Raman K."/>
            <person name="Hugenholtz P."/>
            <person name="Venkateswaran K."/>
        </authorList>
    </citation>
    <scope>NUCLEOTIDE SEQUENCE [LARGE SCALE GENOMIC DNA]</scope>
    <source>
        <strain evidence="5 6">CC-YMP-6</strain>
    </source>
</reference>
<dbReference type="Gene3D" id="1.10.8.500">
    <property type="entry name" value="HAMP domain in histidine kinase"/>
    <property type="match status" value="1"/>
</dbReference>
<dbReference type="Pfam" id="PF00672">
    <property type="entry name" value="HAMP"/>
    <property type="match status" value="1"/>
</dbReference>
<sequence length="71" mass="8319">MTEKIANLDFSESVTIKSNDELGTLANNINILSQTLHDYIQQLQMDIEKEKQLENTRKEFISEFPMNLKHH</sequence>
<evidence type="ECO:0000313" key="5">
    <source>
        <dbReference type="EMBL" id="MDY0409711.1"/>
    </source>
</evidence>
<dbReference type="Proteomes" id="UP001275315">
    <property type="component" value="Unassembled WGS sequence"/>
</dbReference>
<gene>
    <name evidence="5" type="ORF">RWD45_15475</name>
</gene>
<keyword evidence="6" id="KW-1185">Reference proteome</keyword>
<accession>A0ABU5CTT0</accession>
<dbReference type="InterPro" id="IPR003660">
    <property type="entry name" value="HAMP_dom"/>
</dbReference>
<comment type="caution">
    <text evidence="5">The sequence shown here is derived from an EMBL/GenBank/DDBJ whole genome shotgun (WGS) entry which is preliminary data.</text>
</comment>
<feature type="domain" description="HAMP" evidence="4">
    <location>
        <begin position="2"/>
        <end position="41"/>
    </location>
</feature>
<name>A0ABU5CTT0_9BACI</name>
<organism evidence="5 6">
    <name type="scientific">Paracerasibacillus soli</name>
    <dbReference type="NCBI Taxonomy" id="480284"/>
    <lineage>
        <taxon>Bacteria</taxon>
        <taxon>Bacillati</taxon>
        <taxon>Bacillota</taxon>
        <taxon>Bacilli</taxon>
        <taxon>Bacillales</taxon>
        <taxon>Bacillaceae</taxon>
        <taxon>Paracerasibacillus</taxon>
    </lineage>
</organism>
<dbReference type="PROSITE" id="PS50885">
    <property type="entry name" value="HAMP"/>
    <property type="match status" value="1"/>
</dbReference>
<evidence type="ECO:0000313" key="6">
    <source>
        <dbReference type="Proteomes" id="UP001275315"/>
    </source>
</evidence>
<evidence type="ECO:0000256" key="2">
    <source>
        <dbReference type="ARBA" id="ARBA00022475"/>
    </source>
</evidence>
<comment type="subcellular location">
    <subcellularLocation>
        <location evidence="1">Cell membrane</location>
    </subcellularLocation>
</comment>
<dbReference type="SUPFAM" id="SSF158472">
    <property type="entry name" value="HAMP domain-like"/>
    <property type="match status" value="1"/>
</dbReference>
<evidence type="ECO:0000256" key="1">
    <source>
        <dbReference type="ARBA" id="ARBA00004236"/>
    </source>
</evidence>
<dbReference type="EMBL" id="JAWDIQ010000002">
    <property type="protein sequence ID" value="MDY0409711.1"/>
    <property type="molecule type" value="Genomic_DNA"/>
</dbReference>
<dbReference type="RefSeq" id="WP_320380506.1">
    <property type="nucleotide sequence ID" value="NZ_JAWDIQ010000002.1"/>
</dbReference>
<protein>
    <submittedName>
        <fullName evidence="5">HAMP domain-containing protein</fullName>
    </submittedName>
</protein>
<proteinExistence type="predicted"/>
<keyword evidence="3" id="KW-0472">Membrane</keyword>